<organism evidence="1 2">
    <name type="scientific">Actinocatenispora sera</name>
    <dbReference type="NCBI Taxonomy" id="390989"/>
    <lineage>
        <taxon>Bacteria</taxon>
        <taxon>Bacillati</taxon>
        <taxon>Actinomycetota</taxon>
        <taxon>Actinomycetes</taxon>
        <taxon>Micromonosporales</taxon>
        <taxon>Micromonosporaceae</taxon>
        <taxon>Actinocatenispora</taxon>
    </lineage>
</organism>
<proteinExistence type="predicted"/>
<accession>A0A810L7N6</accession>
<keyword evidence="2" id="KW-1185">Reference proteome</keyword>
<dbReference type="PANTHER" id="PTHR36848">
    <property type="entry name" value="DNA-BINDING PROTEIN (PUTATIVE SECRETED PROTEIN)-RELATED"/>
    <property type="match status" value="1"/>
</dbReference>
<evidence type="ECO:0000313" key="1">
    <source>
        <dbReference type="EMBL" id="BCJ30331.1"/>
    </source>
</evidence>
<dbReference type="InterPro" id="IPR053161">
    <property type="entry name" value="Ulvan_degrading_GH"/>
</dbReference>
<sequence length="1322" mass="141650">MTHSAAERALTDPDPSYGPVPIWWWSGDRLDPDRLRWQLHQLYDGGVRAAVVLNLAPAGPLHGCLADDPPFASPAWWQIFTEVCAEARRIGFRLWFYDQIGFSGANLQADLVSAEPAFAGWDLRRSSVTGPGALRVTAPPGAVPVAASLSTADDTATGAAAPGAVAEVAVDASGAAADAGPAAATLTLYHAVRRGFDYCDPAACAALLERVHGEFERHAADYFGDVLVGSFQDELPAMPTWSGRFAAEFARRRGYPLTGVRLAALFGGTGQEHARIRYDYQRTRAELADEAFFVPLQRWHQRHGLLCGYDQQHPARAGEPIGSTELYADYPRIGARYGAPGSDHWGDPKLHSGLSHLHGGSRTWLEGFHSSGWGGTLEETFDWLLPWLRAGVTLYDPHAVYYATRAGWWEWAPPSTCWRQPYWPQYPAFARLVSRLCELLSLGTHECDVAVLHPTATVQAALTLDGRALPAARAAQESYLELNGSASWLRQVPGSLAAAGVDHEVVDDAAIAGGTVAGGALRIAAEAYRTVLVPGCAWLTDDTAGRLAELATGGGRVACVGAVPRGALPGNGPGWVRFAAALSAGAVETSTAAEVATLLAAEAAVRCDVPTVVRRAGETRLVLLTAHDDRTGTAQPMHGDWVFFDAHSFFDFDRYTRTMRERGYTFRPGDGERVATLSVPAGWGPAQLWDPVAGTRSALDRTITGDRATARVPFASGPAAVVVFGAATPAPPPGPRAGRVLATLPDRWEASVEPTLDNRWGDVGPGRVDPPVQTWRLAHRAAGPQVTPDALPTHGWMEVVATFGRYGSAAGPCDTAEELAGAEWRPAVYSLSRGIPNDPRHHATLGPKGYVPEEFVQLDAVRAGQWVALRTGFRLGPDELEAGLWLAVGAPGERRIGLDGGVLPAAGDGYLTVQPIAVGAGHHELTVAVRSDVDGAVRLWWALTRDPDELRRPEWLVPTRSPARIGHRFTLPGRPRRAVLQIGTEGAAEIRLNGDRIGRHGGFDPYAQNRAVRVRPFDLTDRLLAGENELLVEFVDPAGAALWVDGVIETDAGRVDLVSAPDWTIGAPRVRREQWLDPRTACLWPRPHPLPDAGWLDGRPRGAVLPVTPAESAAEAAGTQWLRWLLPPGAERMTVPVRGSARLWLDGTEWPVRAGAVDVPPHAREAVLAVSTADGVGGAALTGPIGYRTGTGEIDLGDWADAGLGSYSGAVRYGHTFTWSGPDGPTWLDLGEVRGTAEVRLNGAPVGELLLSPYRLRVDRWLRAGENRLEIVVRNTLAPYLADTTPTAGVFAGQRRSGLFGPVRLLGTAAQSATVAPKEDDR</sequence>
<dbReference type="EMBL" id="AP023354">
    <property type="protein sequence ID" value="BCJ30331.1"/>
    <property type="molecule type" value="Genomic_DNA"/>
</dbReference>
<protein>
    <recommendedName>
        <fullName evidence="3">Alpha-L-rhamnosidase-like protein</fullName>
    </recommendedName>
</protein>
<evidence type="ECO:0000313" key="2">
    <source>
        <dbReference type="Proteomes" id="UP000680750"/>
    </source>
</evidence>
<dbReference type="RefSeq" id="WP_051802149.1">
    <property type="nucleotide sequence ID" value="NZ_AP023354.1"/>
</dbReference>
<dbReference type="InterPro" id="IPR008979">
    <property type="entry name" value="Galactose-bd-like_sf"/>
</dbReference>
<reference evidence="1" key="1">
    <citation type="submission" date="2020-08" db="EMBL/GenBank/DDBJ databases">
        <title>Whole genome shotgun sequence of Actinocatenispora sera NBRC 101916.</title>
        <authorList>
            <person name="Komaki H."/>
            <person name="Tamura T."/>
        </authorList>
    </citation>
    <scope>NUCLEOTIDE SEQUENCE</scope>
    <source>
        <strain evidence="1">NBRC 101916</strain>
    </source>
</reference>
<evidence type="ECO:0008006" key="3">
    <source>
        <dbReference type="Google" id="ProtNLM"/>
    </source>
</evidence>
<dbReference type="OrthoDB" id="9761519at2"/>
<dbReference type="PANTHER" id="PTHR36848:SF2">
    <property type="entry name" value="SECRETED PROTEIN"/>
    <property type="match status" value="1"/>
</dbReference>
<name>A0A810L7N6_9ACTN</name>
<dbReference type="Gene3D" id="2.60.120.260">
    <property type="entry name" value="Galactose-binding domain-like"/>
    <property type="match status" value="2"/>
</dbReference>
<dbReference type="Proteomes" id="UP000680750">
    <property type="component" value="Chromosome"/>
</dbReference>
<gene>
    <name evidence="1" type="ORF">Asera_44390</name>
</gene>
<dbReference type="SUPFAM" id="SSF49785">
    <property type="entry name" value="Galactose-binding domain-like"/>
    <property type="match status" value="2"/>
</dbReference>
<dbReference type="KEGG" id="aser:Asera_44390"/>